<comment type="caution">
    <text evidence="22">The sequence shown here is derived from an EMBL/GenBank/DDBJ whole genome shotgun (WGS) entry which is preliminary data.</text>
</comment>
<gene>
    <name evidence="22" type="ORF">E2I00_015953</name>
</gene>
<evidence type="ECO:0000256" key="19">
    <source>
        <dbReference type="ARBA" id="ARBA00048679"/>
    </source>
</evidence>
<dbReference type="GO" id="GO:0005524">
    <property type="term" value="F:ATP binding"/>
    <property type="evidence" value="ECO:0007669"/>
    <property type="project" value="UniProtKB-KW"/>
</dbReference>
<keyword evidence="8" id="KW-0597">Phosphoprotein</keyword>
<evidence type="ECO:0000256" key="14">
    <source>
        <dbReference type="ARBA" id="ARBA00022842"/>
    </source>
</evidence>
<evidence type="ECO:0000256" key="20">
    <source>
        <dbReference type="ARBA" id="ARBA00050004"/>
    </source>
</evidence>
<evidence type="ECO:0000256" key="3">
    <source>
        <dbReference type="ARBA" id="ARBA00004305"/>
    </source>
</evidence>
<dbReference type="InterPro" id="IPR001576">
    <property type="entry name" value="Phosphoglycerate_kinase"/>
</dbReference>
<evidence type="ECO:0000256" key="2">
    <source>
        <dbReference type="ARBA" id="ARBA00001946"/>
    </source>
</evidence>
<comment type="cofactor">
    <cofactor evidence="2">
        <name>Mg(2+)</name>
        <dbReference type="ChEBI" id="CHEBI:18420"/>
    </cofactor>
</comment>
<keyword evidence="12 21" id="KW-0418">Kinase</keyword>
<dbReference type="InterPro" id="IPR015911">
    <property type="entry name" value="Phosphoglycerate_kinase_CS"/>
</dbReference>
<dbReference type="PROSITE" id="PS00111">
    <property type="entry name" value="PGLYCERATE_KINASE"/>
    <property type="match status" value="1"/>
</dbReference>
<dbReference type="SUPFAM" id="SSF53748">
    <property type="entry name" value="Phosphoglycerate kinase"/>
    <property type="match status" value="1"/>
</dbReference>
<keyword evidence="11" id="KW-0547">Nucleotide-binding</keyword>
<dbReference type="AlphaFoldDB" id="A0A6A1QE18"/>
<dbReference type="GO" id="GO:0004618">
    <property type="term" value="F:phosphoglycerate kinase activity"/>
    <property type="evidence" value="ECO:0007669"/>
    <property type="project" value="UniProtKB-EC"/>
</dbReference>
<dbReference type="PRINTS" id="PR00477">
    <property type="entry name" value="PHGLYCKINASE"/>
</dbReference>
<dbReference type="OrthoDB" id="275353at2759"/>
<keyword evidence="15" id="KW-0007">Acetylation</keyword>
<dbReference type="GO" id="GO:0046872">
    <property type="term" value="F:metal ion binding"/>
    <property type="evidence" value="ECO:0007669"/>
    <property type="project" value="UniProtKB-KW"/>
</dbReference>
<dbReference type="EC" id="2.7.2.3" evidence="21"/>
<evidence type="ECO:0000256" key="12">
    <source>
        <dbReference type="ARBA" id="ARBA00022777"/>
    </source>
</evidence>
<keyword evidence="13" id="KW-0067">ATP-binding</keyword>
<dbReference type="PANTHER" id="PTHR11406:SF14">
    <property type="entry name" value="PHOSPHOGLYCERATE KINASE 1"/>
    <property type="match status" value="1"/>
</dbReference>
<evidence type="ECO:0000256" key="18">
    <source>
        <dbReference type="ARBA" id="ARBA00023278"/>
    </source>
</evidence>
<evidence type="ECO:0000256" key="9">
    <source>
        <dbReference type="ARBA" id="ARBA00022679"/>
    </source>
</evidence>
<comment type="catalytic activity">
    <reaction evidence="1 21">
        <text>(2R)-3-phosphoglycerate + ATP = (2R)-3-phospho-glyceroyl phosphate + ADP</text>
        <dbReference type="Rhea" id="RHEA:14801"/>
        <dbReference type="ChEBI" id="CHEBI:30616"/>
        <dbReference type="ChEBI" id="CHEBI:57604"/>
        <dbReference type="ChEBI" id="CHEBI:58272"/>
        <dbReference type="ChEBI" id="CHEBI:456216"/>
        <dbReference type="EC" id="2.7.2.3"/>
    </reaction>
</comment>
<comment type="pathway">
    <text evidence="5 21">Carbohydrate degradation; glycolysis; pyruvate from D-glyceraldehyde 3-phosphate: step 2/5.</text>
</comment>
<comment type="catalytic activity">
    <reaction evidence="19">
        <text>L-seryl-[protein] + ATP = O-phospho-L-seryl-[protein] + ADP + H(+)</text>
        <dbReference type="Rhea" id="RHEA:17989"/>
        <dbReference type="Rhea" id="RHEA-COMP:9863"/>
        <dbReference type="Rhea" id="RHEA-COMP:11604"/>
        <dbReference type="ChEBI" id="CHEBI:15378"/>
        <dbReference type="ChEBI" id="CHEBI:29999"/>
        <dbReference type="ChEBI" id="CHEBI:30616"/>
        <dbReference type="ChEBI" id="CHEBI:83421"/>
        <dbReference type="ChEBI" id="CHEBI:456216"/>
        <dbReference type="EC" id="2.7.11.1"/>
    </reaction>
</comment>
<evidence type="ECO:0000313" key="23">
    <source>
        <dbReference type="Proteomes" id="UP000437017"/>
    </source>
</evidence>
<dbReference type="Proteomes" id="UP000437017">
    <property type="component" value="Unassembled WGS sequence"/>
</dbReference>
<keyword evidence="14" id="KW-0460">Magnesium</keyword>
<evidence type="ECO:0000256" key="11">
    <source>
        <dbReference type="ARBA" id="ARBA00022741"/>
    </source>
</evidence>
<evidence type="ECO:0000256" key="1">
    <source>
        <dbReference type="ARBA" id="ARBA00000642"/>
    </source>
</evidence>
<keyword evidence="7" id="KW-0963">Cytoplasm</keyword>
<dbReference type="Pfam" id="PF00162">
    <property type="entry name" value="PGK"/>
    <property type="match status" value="1"/>
</dbReference>
<dbReference type="GO" id="GO:0005829">
    <property type="term" value="C:cytosol"/>
    <property type="evidence" value="ECO:0007669"/>
    <property type="project" value="UniProtKB-SubCell"/>
</dbReference>
<evidence type="ECO:0000256" key="10">
    <source>
        <dbReference type="ARBA" id="ARBA00022723"/>
    </source>
</evidence>
<dbReference type="GO" id="GO:0043531">
    <property type="term" value="F:ADP binding"/>
    <property type="evidence" value="ECO:0007669"/>
    <property type="project" value="TreeGrafter"/>
</dbReference>
<name>A0A6A1QE18_BALPH</name>
<comment type="subunit">
    <text evidence="20">Monomer. Interacts with kinase MAPK1/ERK2; the interaction is direct, occurs under hypoxic conditions, and promotes its interaction with PIN1. Interacts with peptidyl-prolyl cis-trans isomerase PIN1; the interaction is direct, occurs under hypoxic conditions, and targets the protein to the mitochondrion by promoting interactions with the TOM complex. Interacts with mitochondrial circRNA mcPGK1 (via its 2nd stem-loop); the interaction is direct and targets the protein to the mitochondrion by promoting interactions with the TOM complex. Interacts with pyruvate dehydrogenase kinase PDK1; the interaction is direct, occurs under hypoxic conditions and leads to PDK1-mediated inhibition of pyruvate dehydrogenase complex activity.</text>
</comment>
<evidence type="ECO:0000256" key="16">
    <source>
        <dbReference type="ARBA" id="ARBA00023128"/>
    </source>
</evidence>
<keyword evidence="17" id="KW-0324">Glycolysis</keyword>
<dbReference type="FunFam" id="3.40.50.1260:FF:000005">
    <property type="entry name" value="Phosphoglycerate kinase"/>
    <property type="match status" value="1"/>
</dbReference>
<dbReference type="EMBL" id="SGJD01000278">
    <property type="protein sequence ID" value="KAB0405899.1"/>
    <property type="molecule type" value="Genomic_DNA"/>
</dbReference>
<evidence type="ECO:0000256" key="7">
    <source>
        <dbReference type="ARBA" id="ARBA00022490"/>
    </source>
</evidence>
<evidence type="ECO:0000256" key="15">
    <source>
        <dbReference type="ARBA" id="ARBA00022990"/>
    </source>
</evidence>
<dbReference type="UniPathway" id="UPA00109">
    <property type="reaction ID" value="UER00185"/>
</dbReference>
<dbReference type="GO" id="GO:0004674">
    <property type="term" value="F:protein serine/threonine kinase activity"/>
    <property type="evidence" value="ECO:0007669"/>
    <property type="project" value="UniProtKB-EC"/>
</dbReference>
<evidence type="ECO:0000256" key="6">
    <source>
        <dbReference type="ARBA" id="ARBA00008982"/>
    </source>
</evidence>
<evidence type="ECO:0000256" key="5">
    <source>
        <dbReference type="ARBA" id="ARBA00004838"/>
    </source>
</evidence>
<dbReference type="InterPro" id="IPR036043">
    <property type="entry name" value="Phosphoglycerate_kinase_sf"/>
</dbReference>
<dbReference type="GO" id="GO:0005759">
    <property type="term" value="C:mitochondrial matrix"/>
    <property type="evidence" value="ECO:0007669"/>
    <property type="project" value="UniProtKB-SubCell"/>
</dbReference>
<comment type="subcellular location">
    <subcellularLocation>
        <location evidence="4">Cytoplasm</location>
        <location evidence="4">Cytosol</location>
    </subcellularLocation>
    <subcellularLocation>
        <location evidence="3">Mitochondrion matrix</location>
    </subcellularLocation>
</comment>
<keyword evidence="16" id="KW-0496">Mitochondrion</keyword>
<sequence length="98" mass="10905">MSLSNKLTLDKLDVKGKRVIMRVDFNVPRKNNKITNNQRIKAAVPSTKFCLDIGAKSVVLMSHLGRPDGVPMPDKYSLQPVAVELKSLLGKDVLFLKD</sequence>
<accession>A0A6A1QE18</accession>
<dbReference type="Gene3D" id="3.40.50.1260">
    <property type="entry name" value="Phosphoglycerate kinase, N-terminal domain"/>
    <property type="match status" value="1"/>
</dbReference>
<dbReference type="GO" id="GO:0006094">
    <property type="term" value="P:gluconeogenesis"/>
    <property type="evidence" value="ECO:0007669"/>
    <property type="project" value="TreeGrafter"/>
</dbReference>
<evidence type="ECO:0000256" key="13">
    <source>
        <dbReference type="ARBA" id="ARBA00022840"/>
    </source>
</evidence>
<proteinExistence type="inferred from homology"/>
<organism evidence="22 23">
    <name type="scientific">Balaenoptera physalus</name>
    <name type="common">Fin whale</name>
    <name type="synonym">Balaena physalus</name>
    <dbReference type="NCBI Taxonomy" id="9770"/>
    <lineage>
        <taxon>Eukaryota</taxon>
        <taxon>Metazoa</taxon>
        <taxon>Chordata</taxon>
        <taxon>Craniata</taxon>
        <taxon>Vertebrata</taxon>
        <taxon>Euteleostomi</taxon>
        <taxon>Mammalia</taxon>
        <taxon>Eutheria</taxon>
        <taxon>Laurasiatheria</taxon>
        <taxon>Artiodactyla</taxon>
        <taxon>Whippomorpha</taxon>
        <taxon>Cetacea</taxon>
        <taxon>Mysticeti</taxon>
        <taxon>Balaenopteridae</taxon>
        <taxon>Balaenoptera</taxon>
    </lineage>
</organism>
<keyword evidence="10" id="KW-0479">Metal-binding</keyword>
<reference evidence="22 23" key="1">
    <citation type="journal article" date="2019" name="PLoS ONE">
        <title>Genomic analyses reveal an absence of contemporary introgressive admixture between fin whales and blue whales, despite known hybrids.</title>
        <authorList>
            <person name="Westbury M.V."/>
            <person name="Petersen B."/>
            <person name="Lorenzen E.D."/>
        </authorList>
    </citation>
    <scope>NUCLEOTIDE SEQUENCE [LARGE SCALE GENOMIC DNA]</scope>
    <source>
        <strain evidence="22">FinWhale-01</strain>
    </source>
</reference>
<dbReference type="PANTHER" id="PTHR11406">
    <property type="entry name" value="PHOSPHOGLYCERATE KINASE"/>
    <property type="match status" value="1"/>
</dbReference>
<evidence type="ECO:0000256" key="17">
    <source>
        <dbReference type="ARBA" id="ARBA00023152"/>
    </source>
</evidence>
<evidence type="ECO:0000313" key="22">
    <source>
        <dbReference type="EMBL" id="KAB0405899.1"/>
    </source>
</evidence>
<protein>
    <recommendedName>
        <fullName evidence="21">Phosphoglycerate kinase</fullName>
        <ecNumber evidence="21">2.7.2.3</ecNumber>
    </recommendedName>
</protein>
<dbReference type="InterPro" id="IPR015824">
    <property type="entry name" value="Phosphoglycerate_kinase_N"/>
</dbReference>
<keyword evidence="23" id="KW-1185">Reference proteome</keyword>
<evidence type="ECO:0000256" key="21">
    <source>
        <dbReference type="RuleBase" id="RU000532"/>
    </source>
</evidence>
<comment type="similarity">
    <text evidence="6 21">Belongs to the phosphoglycerate kinase family.</text>
</comment>
<keyword evidence="18" id="KW-0379">Hydroxylation</keyword>
<keyword evidence="9 21" id="KW-0808">Transferase</keyword>
<dbReference type="GO" id="GO:0006096">
    <property type="term" value="P:glycolytic process"/>
    <property type="evidence" value="ECO:0007669"/>
    <property type="project" value="UniProtKB-UniPathway"/>
</dbReference>
<evidence type="ECO:0000256" key="4">
    <source>
        <dbReference type="ARBA" id="ARBA00004514"/>
    </source>
</evidence>
<evidence type="ECO:0000256" key="8">
    <source>
        <dbReference type="ARBA" id="ARBA00022553"/>
    </source>
</evidence>